<comment type="caution">
    <text evidence="2">The sequence shown here is derived from an EMBL/GenBank/DDBJ whole genome shotgun (WGS) entry which is preliminary data.</text>
</comment>
<evidence type="ECO:0000259" key="1">
    <source>
        <dbReference type="PROSITE" id="PS50878"/>
    </source>
</evidence>
<dbReference type="AlphaFoldDB" id="A0A0J7NGV3"/>
<accession>A0A0J7NGV3</accession>
<dbReference type="SUPFAM" id="SSF56672">
    <property type="entry name" value="DNA/RNA polymerases"/>
    <property type="match status" value="1"/>
</dbReference>
<evidence type="ECO:0000313" key="3">
    <source>
        <dbReference type="Proteomes" id="UP000036403"/>
    </source>
</evidence>
<proteinExistence type="predicted"/>
<reference evidence="2 3" key="1">
    <citation type="submission" date="2015-04" db="EMBL/GenBank/DDBJ databases">
        <title>Lasius niger genome sequencing.</title>
        <authorList>
            <person name="Konorov E.A."/>
            <person name="Nikitin M.A."/>
            <person name="Kirill M.V."/>
            <person name="Chang P."/>
        </authorList>
    </citation>
    <scope>NUCLEOTIDE SEQUENCE [LARGE SCALE GENOMIC DNA]</scope>
    <source>
        <tissue evidence="2">Whole</tissue>
    </source>
</reference>
<dbReference type="Gene3D" id="3.30.70.270">
    <property type="match status" value="1"/>
</dbReference>
<evidence type="ECO:0000313" key="2">
    <source>
        <dbReference type="EMBL" id="KMQ91755.1"/>
    </source>
</evidence>
<sequence length="117" mass="13522">MEKTAITTPFGLFEFPFMTFGLKNAGSFQRFMDNVLRALDFVRCYIDDLIVASNNEEEHTEHIRIVLDKLKEYGLTISLEKCQFGKTEVTYLGHRINANGIKPLDEKMKAINEFKKP</sequence>
<dbReference type="GO" id="GO:0071897">
    <property type="term" value="P:DNA biosynthetic process"/>
    <property type="evidence" value="ECO:0007669"/>
    <property type="project" value="UniProtKB-ARBA"/>
</dbReference>
<keyword evidence="3" id="KW-1185">Reference proteome</keyword>
<dbReference type="InterPro" id="IPR043502">
    <property type="entry name" value="DNA/RNA_pol_sf"/>
</dbReference>
<protein>
    <submittedName>
        <fullName evidence="2">Gag pol polyprotein</fullName>
    </submittedName>
</protein>
<dbReference type="EMBL" id="LBMM01005174">
    <property type="protein sequence ID" value="KMQ91755.1"/>
    <property type="molecule type" value="Genomic_DNA"/>
</dbReference>
<dbReference type="InterPro" id="IPR000477">
    <property type="entry name" value="RT_dom"/>
</dbReference>
<dbReference type="PANTHER" id="PTHR33064:SF37">
    <property type="entry name" value="RIBONUCLEASE H"/>
    <property type="match status" value="1"/>
</dbReference>
<dbReference type="FunFam" id="3.30.70.270:FF:000003">
    <property type="entry name" value="Transposon Ty3-G Gag-Pol polyprotein"/>
    <property type="match status" value="1"/>
</dbReference>
<dbReference type="PROSITE" id="PS50878">
    <property type="entry name" value="RT_POL"/>
    <property type="match status" value="1"/>
</dbReference>
<name>A0A0J7NGV3_LASNI</name>
<dbReference type="CDD" id="cd01647">
    <property type="entry name" value="RT_LTR"/>
    <property type="match status" value="1"/>
</dbReference>
<dbReference type="PANTHER" id="PTHR33064">
    <property type="entry name" value="POL PROTEIN"/>
    <property type="match status" value="1"/>
</dbReference>
<dbReference type="STRING" id="67767.A0A0J7NGV3"/>
<dbReference type="Pfam" id="PF00078">
    <property type="entry name" value="RVT_1"/>
    <property type="match status" value="1"/>
</dbReference>
<dbReference type="InterPro" id="IPR051320">
    <property type="entry name" value="Viral_Replic_Matur_Polypro"/>
</dbReference>
<dbReference type="InterPro" id="IPR043128">
    <property type="entry name" value="Rev_trsase/Diguanyl_cyclase"/>
</dbReference>
<dbReference type="OrthoDB" id="7698356at2759"/>
<dbReference type="Proteomes" id="UP000036403">
    <property type="component" value="Unassembled WGS sequence"/>
</dbReference>
<dbReference type="Gene3D" id="3.10.10.10">
    <property type="entry name" value="HIV Type 1 Reverse Transcriptase, subunit A, domain 1"/>
    <property type="match status" value="1"/>
</dbReference>
<organism evidence="2 3">
    <name type="scientific">Lasius niger</name>
    <name type="common">Black garden ant</name>
    <dbReference type="NCBI Taxonomy" id="67767"/>
    <lineage>
        <taxon>Eukaryota</taxon>
        <taxon>Metazoa</taxon>
        <taxon>Ecdysozoa</taxon>
        <taxon>Arthropoda</taxon>
        <taxon>Hexapoda</taxon>
        <taxon>Insecta</taxon>
        <taxon>Pterygota</taxon>
        <taxon>Neoptera</taxon>
        <taxon>Endopterygota</taxon>
        <taxon>Hymenoptera</taxon>
        <taxon>Apocrita</taxon>
        <taxon>Aculeata</taxon>
        <taxon>Formicoidea</taxon>
        <taxon>Formicidae</taxon>
        <taxon>Formicinae</taxon>
        <taxon>Lasius</taxon>
        <taxon>Lasius</taxon>
    </lineage>
</organism>
<gene>
    <name evidence="2" type="ORF">RF55_8340</name>
</gene>
<feature type="domain" description="Reverse transcriptase" evidence="1">
    <location>
        <begin position="1"/>
        <end position="96"/>
    </location>
</feature>
<dbReference type="PaxDb" id="67767-A0A0J7NGV3"/>